<keyword evidence="4" id="KW-0175">Coiled coil</keyword>
<dbReference type="SUPFAM" id="SSF50978">
    <property type="entry name" value="WD40 repeat-like"/>
    <property type="match status" value="2"/>
</dbReference>
<comment type="caution">
    <text evidence="7">The sequence shown here is derived from an EMBL/GenBank/DDBJ whole genome shotgun (WGS) entry which is preliminary data.</text>
</comment>
<evidence type="ECO:0000313" key="8">
    <source>
        <dbReference type="Proteomes" id="UP000184550"/>
    </source>
</evidence>
<dbReference type="RefSeq" id="WP_083624327.1">
    <property type="nucleotide sequence ID" value="NZ_LR734877.1"/>
</dbReference>
<organism evidence="7 8">
    <name type="scientific">Planktothrix serta PCC 8927</name>
    <dbReference type="NCBI Taxonomy" id="671068"/>
    <lineage>
        <taxon>Bacteria</taxon>
        <taxon>Bacillati</taxon>
        <taxon>Cyanobacteriota</taxon>
        <taxon>Cyanophyceae</taxon>
        <taxon>Oscillatoriophycideae</taxon>
        <taxon>Oscillatoriales</taxon>
        <taxon>Microcoleaceae</taxon>
        <taxon>Planktothrix</taxon>
    </lineage>
</organism>
<gene>
    <name evidence="7" type="ORF">PL8927_720280</name>
</gene>
<proteinExistence type="predicted"/>
<dbReference type="InterPro" id="IPR050349">
    <property type="entry name" value="WD_LIS1/nudF_dynein_reg"/>
</dbReference>
<feature type="repeat" description="WD" evidence="3">
    <location>
        <begin position="990"/>
        <end position="1021"/>
    </location>
</feature>
<feature type="domain" description="Novel STAND NTPase 1" evidence="6">
    <location>
        <begin position="509"/>
        <end position="858"/>
    </location>
</feature>
<dbReference type="InterPro" id="IPR049052">
    <property type="entry name" value="nSTAND1"/>
</dbReference>
<dbReference type="EMBL" id="CZCU02000149">
    <property type="protein sequence ID" value="VXD21906.1"/>
    <property type="molecule type" value="Genomic_DNA"/>
</dbReference>
<dbReference type="InterPro" id="IPR011990">
    <property type="entry name" value="TPR-like_helical_dom_sf"/>
</dbReference>
<dbReference type="Pfam" id="PF20703">
    <property type="entry name" value="nSTAND1"/>
    <property type="match status" value="1"/>
</dbReference>
<feature type="domain" description="Neurobeachin beta-propeller" evidence="5">
    <location>
        <begin position="1228"/>
        <end position="1477"/>
    </location>
</feature>
<feature type="repeat" description="WD" evidence="3">
    <location>
        <begin position="1408"/>
        <end position="1449"/>
    </location>
</feature>
<dbReference type="SUPFAM" id="SSF52540">
    <property type="entry name" value="P-loop containing nucleoside triphosphate hydrolases"/>
    <property type="match status" value="1"/>
</dbReference>
<evidence type="ECO:0000256" key="3">
    <source>
        <dbReference type="PROSITE-ProRule" id="PRU00221"/>
    </source>
</evidence>
<dbReference type="PRINTS" id="PR00320">
    <property type="entry name" value="GPROTEINBRPT"/>
</dbReference>
<feature type="repeat" description="WD" evidence="3">
    <location>
        <begin position="1031"/>
        <end position="1062"/>
    </location>
</feature>
<feature type="repeat" description="WD" evidence="3">
    <location>
        <begin position="1497"/>
        <end position="1531"/>
    </location>
</feature>
<feature type="repeat" description="WD" evidence="3">
    <location>
        <begin position="1236"/>
        <end position="1270"/>
    </location>
</feature>
<dbReference type="SUPFAM" id="SSF48452">
    <property type="entry name" value="TPR-like"/>
    <property type="match status" value="1"/>
</dbReference>
<dbReference type="InterPro" id="IPR019775">
    <property type="entry name" value="WD40_repeat_CS"/>
</dbReference>
<dbReference type="Gene3D" id="3.40.50.300">
    <property type="entry name" value="P-loop containing nucleotide triphosphate hydrolases"/>
    <property type="match status" value="1"/>
</dbReference>
<dbReference type="PANTHER" id="PTHR44129">
    <property type="entry name" value="WD REPEAT-CONTAINING PROTEIN POP1"/>
    <property type="match status" value="1"/>
</dbReference>
<evidence type="ECO:0000256" key="2">
    <source>
        <dbReference type="ARBA" id="ARBA00022737"/>
    </source>
</evidence>
<dbReference type="CDD" id="cd00200">
    <property type="entry name" value="WD40"/>
    <property type="match status" value="2"/>
</dbReference>
<dbReference type="InterPro" id="IPR046851">
    <property type="entry name" value="NBCH_WD40"/>
</dbReference>
<evidence type="ECO:0000313" key="7">
    <source>
        <dbReference type="EMBL" id="VXD21906.1"/>
    </source>
</evidence>
<keyword evidence="1 3" id="KW-0853">WD repeat</keyword>
<feature type="repeat" description="WD" evidence="3">
    <location>
        <begin position="1072"/>
        <end position="1106"/>
    </location>
</feature>
<reference evidence="7" key="1">
    <citation type="submission" date="2019-10" db="EMBL/GenBank/DDBJ databases">
        <authorList>
            <consortium name="Genoscope - CEA"/>
            <person name="William W."/>
        </authorList>
    </citation>
    <scope>NUCLEOTIDE SEQUENCE [LARGE SCALE GENOMIC DNA]</scope>
    <source>
        <strain evidence="7">BBR_PRJEB10992</strain>
    </source>
</reference>
<dbReference type="PROSITE" id="PS50294">
    <property type="entry name" value="WD_REPEATS_REGION"/>
    <property type="match status" value="11"/>
</dbReference>
<feature type="repeat" description="WD" evidence="3">
    <location>
        <begin position="1327"/>
        <end position="1368"/>
    </location>
</feature>
<dbReference type="InterPro" id="IPR036322">
    <property type="entry name" value="WD40_repeat_dom_sf"/>
</dbReference>
<dbReference type="Proteomes" id="UP000184550">
    <property type="component" value="Unassembled WGS sequence"/>
</dbReference>
<dbReference type="InterPro" id="IPR020472">
    <property type="entry name" value="WD40_PAC1"/>
</dbReference>
<feature type="repeat" description="WD" evidence="3">
    <location>
        <begin position="1195"/>
        <end position="1226"/>
    </location>
</feature>
<dbReference type="InterPro" id="IPR027417">
    <property type="entry name" value="P-loop_NTPase"/>
</dbReference>
<feature type="repeat" description="WD" evidence="3">
    <location>
        <begin position="1367"/>
        <end position="1401"/>
    </location>
</feature>
<evidence type="ECO:0000259" key="5">
    <source>
        <dbReference type="Pfam" id="PF20426"/>
    </source>
</evidence>
<keyword evidence="2" id="KW-0677">Repeat</keyword>
<dbReference type="PROSITE" id="PS50082">
    <property type="entry name" value="WD_REPEATS_2"/>
    <property type="match status" value="11"/>
</dbReference>
<sequence length="1621" mass="184671">MKEIQQTNQDSLKTLNRIFARFNGDFSLILAHSNYRIVREKIIQQLQQKYPSAIKIVTLDTKVTNIYNALVEAVEAEQNPPQALIVSGLESNEQLDTLIKIMNQMREEFRRKFHCPLVLWVTDSLLHALIRLAPDFYSWSTAIIFEITTEDLLQFIQQTADQVSATVLDSGAGIFLTNSCLNLELGSPLREELEVARQELQKRGELLGTELGAGLEFVLGRVSDHSNHIALQHYERSLELWQQTNNLIRYSQLLFYVGFWWHSYGILHPTEKPSAYHQAKSYYTQSIQTFKRANRWDLVAKFINALADVLFGLKEWQELEKVAKESIHYNQIYAYPFREARGYHFLAEVALAKASPYEAKTLAEKAQNLLTKTLSNYHPQTSDEQLILDWETSYHQGWYLVTLAQAHQQLHQYQEAIKILEKAKARSKPHYDPELYIRILQLLQDLYFQKGEYLMAYEIKQKRREIEQQFRLRAFIGAGRLGHIQSINNPSLPPINHTETINPEITASGRLSVVNWLGERIRRNDCRLTVVYGQSGVGKSSILQAGFIPELQKTAIDTRHFIPVLLQVYTNLNQEFSRALAKGIREVSNIELNSSELNNQEVILEQIRTLVNQNFWVVIIFDQFEEFFFACKENQQRQNCYQFIKDCLNIPYVKIVLSLREDYLHYLLECTRQGYLEIIGNNILDRNILAYIGNFTREEAKSVIQSLTERTQFVLEPALIHQLVEDLAEDLGEIRPIELQVVGSQLQAQKITTLKQYQQAGQKKQLVEDYLDEVIRDCGLSNKNLAELVLYLLTDENNTRPLKTRADLVREIKELANYFENINENLDTVLKIFVLSGLVFILPEIPMERYQLVHDYLVGLIRQNRSSDLLKELEETRKKSQQLELDKQKLLRQQFLSLIAFLLFLIISSSSFLFWRINDLKTKKSELILAHENTKYTALVNENNQLDALLTLIIAGKLLKPDSYKSSIYQETLSKLGIATQIIQEQNILDGHEKNSVLSVAVSPDNQLIASASDDKTIKLWTREGKVIKTLEGHQDSVWFVTFSPNSQLIASASKDKKIKLWTKDGTIIRTLEGHKDEVKWVSFSPDGQQIASASKDKTVKIWSLDGRLIQTLNGHQKTVLSVVFSPDGQQIASSSEDGIINLWTRQGKLIKTIKAHSQPIWSISFSPDSQIIASASDDKTVKLWNREGELIRTLEGHQQAVNTVDFSRDGHLIATGSTDTTIKIWTKEGSLISTLQGHKDIINQVSFSKQEERLVSASKDGIVRIWSLQALPKMIELKDYKIYSSSFSRQDNNWVASPGRDLRIKDDKKDDVVVLWTLNGTVQKTFQGHRDTVNNVGFSPDGKMIASASDDRTVKIWNLEGKEIKSIVHPSAVWSVVYSPNGQLIATASNDNKIRIWNINGTLKRTFDEHKDQINDLSFSPDGNILVSASNDKTVKLWDVNQGSQISQLRGAQIRFGSMNFSPDGQLIAATKDGESISIWKKEGLKWKPIETSVVLGKHGKGIYEVNFSPNSKILASASADGTIKLWDVNGSLITTLKPSLEPILSVNFSPDGKSLVGIQKTDPNQVSRISIWNIDTNQVNQNPNILLEKACNQLHDYLETGSNSSDRNPEICEAFNTSR</sequence>
<name>A0A7Z9BTC3_9CYAN</name>
<dbReference type="Gene3D" id="2.130.10.10">
    <property type="entry name" value="YVTN repeat-like/Quinoprotein amine dehydrogenase"/>
    <property type="match status" value="3"/>
</dbReference>
<dbReference type="Gene3D" id="1.25.40.10">
    <property type="entry name" value="Tetratricopeptide repeat domain"/>
    <property type="match status" value="1"/>
</dbReference>
<feature type="coiled-coil region" evidence="4">
    <location>
        <begin position="866"/>
        <end position="893"/>
    </location>
</feature>
<evidence type="ECO:0000256" key="4">
    <source>
        <dbReference type="SAM" id="Coils"/>
    </source>
</evidence>
<feature type="repeat" description="WD" evidence="3">
    <location>
        <begin position="1113"/>
        <end position="1144"/>
    </location>
</feature>
<dbReference type="Pfam" id="PF20426">
    <property type="entry name" value="NBCH_WD40"/>
    <property type="match status" value="1"/>
</dbReference>
<dbReference type="PROSITE" id="PS00678">
    <property type="entry name" value="WD_REPEATS_1"/>
    <property type="match status" value="4"/>
</dbReference>
<accession>A0A7Z9BTC3</accession>
<dbReference type="InterPro" id="IPR015943">
    <property type="entry name" value="WD40/YVTN_repeat-like_dom_sf"/>
</dbReference>
<keyword evidence="8" id="KW-1185">Reference proteome</keyword>
<evidence type="ECO:0000256" key="1">
    <source>
        <dbReference type="ARBA" id="ARBA00022574"/>
    </source>
</evidence>
<dbReference type="InterPro" id="IPR001680">
    <property type="entry name" value="WD40_rpt"/>
</dbReference>
<dbReference type="Pfam" id="PF00400">
    <property type="entry name" value="WD40"/>
    <property type="match status" value="7"/>
</dbReference>
<dbReference type="OrthoDB" id="433942at2"/>
<protein>
    <submittedName>
        <fullName evidence="7">WD-40 repeat protein</fullName>
    </submittedName>
</protein>
<evidence type="ECO:0000259" key="6">
    <source>
        <dbReference type="Pfam" id="PF20703"/>
    </source>
</evidence>
<dbReference type="SMART" id="SM00320">
    <property type="entry name" value="WD40"/>
    <property type="match status" value="13"/>
</dbReference>
<feature type="repeat" description="WD" evidence="3">
    <location>
        <begin position="1154"/>
        <end position="1186"/>
    </location>
</feature>